<feature type="region of interest" description="Disordered" evidence="3">
    <location>
        <begin position="65"/>
        <end position="104"/>
    </location>
</feature>
<dbReference type="InterPro" id="IPR001841">
    <property type="entry name" value="Znf_RING"/>
</dbReference>
<reference evidence="5 6" key="1">
    <citation type="submission" date="2024-09" db="EMBL/GenBank/DDBJ databases">
        <title>Chromosome-scale assembly of Riccia fluitans.</title>
        <authorList>
            <person name="Paukszto L."/>
            <person name="Sawicki J."/>
            <person name="Karawczyk K."/>
            <person name="Piernik-Szablinska J."/>
            <person name="Szczecinska M."/>
            <person name="Mazdziarz M."/>
        </authorList>
    </citation>
    <scope>NUCLEOTIDE SEQUENCE [LARGE SCALE GENOMIC DNA]</scope>
    <source>
        <strain evidence="5">Rf_01</strain>
        <tissue evidence="5">Aerial parts of the thallus</tissue>
    </source>
</reference>
<comment type="caution">
    <text evidence="5">The sequence shown here is derived from an EMBL/GenBank/DDBJ whole genome shotgun (WGS) entry which is preliminary data.</text>
</comment>
<gene>
    <name evidence="5" type="ORF">R1flu_001110</name>
</gene>
<keyword evidence="6" id="KW-1185">Reference proteome</keyword>
<dbReference type="SMART" id="SM00184">
    <property type="entry name" value="RING"/>
    <property type="match status" value="1"/>
</dbReference>
<evidence type="ECO:0000256" key="2">
    <source>
        <dbReference type="SAM" id="Coils"/>
    </source>
</evidence>
<dbReference type="Pfam" id="PF13920">
    <property type="entry name" value="zf-C3HC4_3"/>
    <property type="match status" value="1"/>
</dbReference>
<dbReference type="Proteomes" id="UP001605036">
    <property type="component" value="Unassembled WGS sequence"/>
</dbReference>
<evidence type="ECO:0000256" key="1">
    <source>
        <dbReference type="PROSITE-ProRule" id="PRU00175"/>
    </source>
</evidence>
<keyword evidence="1" id="KW-0862">Zinc</keyword>
<sequence>MSVKQRLGHRIIPREIILPEQVQHGWPIDHRRREVVMSGEESHVLPPDSNGWCSGDELGQQVSRPWHSAGNSNEDIHRPWRQQQRRTRTSNAREPATGDNVHAELESQARNFLRLIDQSRRTSEGRESVCKKAKIQADILYQQRLNSEQQVMKLQEEKEKLAVEVASLRTEVASSRADIDREKKNTSTWRDRHMILEGEIVQLKGSIEQLNDLRTEKDQLTNELEKQRAEYQNERGKTVQMQERISTLENTLKTLQINHSSISHDLQVEKDKALCQICMDRQRDICSLPCLHLDYCSVCLLQHLQKNKSCPTCRTPVSGTLQTSLLKL</sequence>
<protein>
    <recommendedName>
        <fullName evidence="4">RING-type domain-containing protein</fullName>
    </recommendedName>
</protein>
<evidence type="ECO:0000259" key="4">
    <source>
        <dbReference type="PROSITE" id="PS50089"/>
    </source>
</evidence>
<dbReference type="Gene3D" id="3.30.40.10">
    <property type="entry name" value="Zinc/RING finger domain, C3HC4 (zinc finger)"/>
    <property type="match status" value="1"/>
</dbReference>
<dbReference type="AlphaFoldDB" id="A0ABD1Y2E5"/>
<evidence type="ECO:0000313" key="5">
    <source>
        <dbReference type="EMBL" id="KAL2620905.1"/>
    </source>
</evidence>
<feature type="compositionally biased region" description="Basic residues" evidence="3">
    <location>
        <begin position="79"/>
        <end position="88"/>
    </location>
</feature>
<keyword evidence="1" id="KW-0863">Zinc-finger</keyword>
<accession>A0ABD1Y2E5</accession>
<dbReference type="PROSITE" id="PS50089">
    <property type="entry name" value="ZF_RING_2"/>
    <property type="match status" value="1"/>
</dbReference>
<keyword evidence="1" id="KW-0479">Metal-binding</keyword>
<organism evidence="5 6">
    <name type="scientific">Riccia fluitans</name>
    <dbReference type="NCBI Taxonomy" id="41844"/>
    <lineage>
        <taxon>Eukaryota</taxon>
        <taxon>Viridiplantae</taxon>
        <taxon>Streptophyta</taxon>
        <taxon>Embryophyta</taxon>
        <taxon>Marchantiophyta</taxon>
        <taxon>Marchantiopsida</taxon>
        <taxon>Marchantiidae</taxon>
        <taxon>Marchantiales</taxon>
        <taxon>Ricciaceae</taxon>
        <taxon>Riccia</taxon>
    </lineage>
</organism>
<feature type="coiled-coil region" evidence="2">
    <location>
        <begin position="137"/>
        <end position="258"/>
    </location>
</feature>
<dbReference type="EMBL" id="JBHFFA010000006">
    <property type="protein sequence ID" value="KAL2620905.1"/>
    <property type="molecule type" value="Genomic_DNA"/>
</dbReference>
<dbReference type="GO" id="GO:0008270">
    <property type="term" value="F:zinc ion binding"/>
    <property type="evidence" value="ECO:0007669"/>
    <property type="project" value="UniProtKB-KW"/>
</dbReference>
<dbReference type="InterPro" id="IPR013083">
    <property type="entry name" value="Znf_RING/FYVE/PHD"/>
</dbReference>
<proteinExistence type="predicted"/>
<keyword evidence="2" id="KW-0175">Coiled coil</keyword>
<evidence type="ECO:0000256" key="3">
    <source>
        <dbReference type="SAM" id="MobiDB-lite"/>
    </source>
</evidence>
<feature type="domain" description="RING-type" evidence="4">
    <location>
        <begin position="275"/>
        <end position="314"/>
    </location>
</feature>
<dbReference type="SUPFAM" id="SSF57850">
    <property type="entry name" value="RING/U-box"/>
    <property type="match status" value="1"/>
</dbReference>
<evidence type="ECO:0000313" key="6">
    <source>
        <dbReference type="Proteomes" id="UP001605036"/>
    </source>
</evidence>
<name>A0ABD1Y2E5_9MARC</name>